<evidence type="ECO:0000313" key="2">
    <source>
        <dbReference type="EMBL" id="MEA9356756.1"/>
    </source>
</evidence>
<dbReference type="EMBL" id="JAYGJQ010000002">
    <property type="protein sequence ID" value="MEA9356756.1"/>
    <property type="molecule type" value="Genomic_DNA"/>
</dbReference>
<sequence length="326" mass="36108">MKKYLLLCCSLFLITSSVYAAGAVKLVDYMISSSGLTELLTKNGIKGVDAKQVESYVATSISSFGAGKTLTQKEFAEVLTKIPATGEDATLRKRLQILLDKSDADIKKEDVVEAVNNIIYLANRYGKSVIITCADCVSDSLTKNGFKFTVENIKNAGSAKLLAEVIPNNPKDLNTFIKSRAKRLGFGDYSKVSASFITRDEEKSLALFLGLAENGSATHKEFAMAIKELSTDSRGTNLFNNGNSHKLWKFVTTDTSDEEVKRMTALLKETKKVLDDQIDTSTSFGVKREKKTIEDAFNDVLKKRSENSEDLFQKFKSIKAKRCFFK</sequence>
<reference evidence="2 3" key="1">
    <citation type="submission" date="2023-11" db="EMBL/GenBank/DDBJ databases">
        <title>A Novel Polar Bacteriovorax (B. antarcticus) Isolated from the Biocrust in Antarctica.</title>
        <authorList>
            <person name="Mun W."/>
            <person name="Choi S.Y."/>
            <person name="Mitchell R.J."/>
        </authorList>
    </citation>
    <scope>NUCLEOTIDE SEQUENCE [LARGE SCALE GENOMIC DNA]</scope>
    <source>
        <strain evidence="2 3">PP10</strain>
    </source>
</reference>
<feature type="signal peptide" evidence="1">
    <location>
        <begin position="1"/>
        <end position="20"/>
    </location>
</feature>
<dbReference type="Proteomes" id="UP001302274">
    <property type="component" value="Unassembled WGS sequence"/>
</dbReference>
<keyword evidence="3" id="KW-1185">Reference proteome</keyword>
<feature type="chain" id="PRO_5046080031" evidence="1">
    <location>
        <begin position="21"/>
        <end position="326"/>
    </location>
</feature>
<evidence type="ECO:0000256" key="1">
    <source>
        <dbReference type="SAM" id="SignalP"/>
    </source>
</evidence>
<proteinExistence type="predicted"/>
<gene>
    <name evidence="2" type="ORF">SHI21_11095</name>
</gene>
<keyword evidence="1" id="KW-0732">Signal</keyword>
<comment type="caution">
    <text evidence="2">The sequence shown here is derived from an EMBL/GenBank/DDBJ whole genome shotgun (WGS) entry which is preliminary data.</text>
</comment>
<organism evidence="2 3">
    <name type="scientific">Bacteriovorax antarcticus</name>
    <dbReference type="NCBI Taxonomy" id="3088717"/>
    <lineage>
        <taxon>Bacteria</taxon>
        <taxon>Pseudomonadati</taxon>
        <taxon>Bdellovibrionota</taxon>
        <taxon>Bacteriovoracia</taxon>
        <taxon>Bacteriovoracales</taxon>
        <taxon>Bacteriovoracaceae</taxon>
        <taxon>Bacteriovorax</taxon>
    </lineage>
</organism>
<evidence type="ECO:0000313" key="3">
    <source>
        <dbReference type="Proteomes" id="UP001302274"/>
    </source>
</evidence>
<dbReference type="RefSeq" id="WP_323576653.1">
    <property type="nucleotide sequence ID" value="NZ_JAYGJQ010000002.1"/>
</dbReference>
<accession>A0ABU5VUL8</accession>
<name>A0ABU5VUL8_9BACT</name>
<protein>
    <submittedName>
        <fullName evidence="2">Uncharacterized protein</fullName>
    </submittedName>
</protein>